<gene>
    <name evidence="1" type="ORF">VB738_10225</name>
</gene>
<dbReference type="InterPro" id="IPR029044">
    <property type="entry name" value="Nucleotide-diphossugar_trans"/>
</dbReference>
<keyword evidence="2" id="KW-1185">Reference proteome</keyword>
<dbReference type="RefSeq" id="WP_323305648.1">
    <property type="nucleotide sequence ID" value="NZ_JAYGHX010000005.1"/>
</dbReference>
<reference evidence="1 2" key="1">
    <citation type="submission" date="2023-12" db="EMBL/GenBank/DDBJ databases">
        <title>Baltic Sea Cyanobacteria.</title>
        <authorList>
            <person name="Delbaje E."/>
            <person name="Fewer D.P."/>
            <person name="Shishido T.K."/>
        </authorList>
    </citation>
    <scope>NUCLEOTIDE SEQUENCE [LARGE SCALE GENOMIC DNA]</scope>
    <source>
        <strain evidence="1 2">UHCC 0139</strain>
    </source>
</reference>
<comment type="caution">
    <text evidence="1">The sequence shown here is derived from an EMBL/GenBank/DDBJ whole genome shotgun (WGS) entry which is preliminary data.</text>
</comment>
<evidence type="ECO:0000313" key="2">
    <source>
        <dbReference type="Proteomes" id="UP001304461"/>
    </source>
</evidence>
<sequence>MNRSSLNLRLYLAARAVVHGGRRRIPRALLPPRRPLGNRFTIAITTFEARYASYFRPLYRSLRRTFPEVPILVAVNGHGDPASQSRYLERLCAELARGEPPHRRFLLHERVVGLCQMWNELLQASPTATTLVLNDDLRIDPYLRRWAEAMAWESVDLSLLNNTWSHFAIGRRCWERIGAFDQSFSGIGFEDMDYTARASLAGVEIAGVACPYLHHANDQPDTTSFDGQSERVWGKYTSANQESFFRKWERCPAPEGTYIRQLGHHVRAVAPLPHLAVPPLNADGPGIVHLDRTP</sequence>
<evidence type="ECO:0008006" key="3">
    <source>
        <dbReference type="Google" id="ProtNLM"/>
    </source>
</evidence>
<dbReference type="EMBL" id="JAYGHX010000005">
    <property type="protein sequence ID" value="MEA5391632.1"/>
    <property type="molecule type" value="Genomic_DNA"/>
</dbReference>
<name>A0ABU5RV64_9CYAN</name>
<organism evidence="1 2">
    <name type="scientific">Cyanobium gracile UHCC 0139</name>
    <dbReference type="NCBI Taxonomy" id="3110308"/>
    <lineage>
        <taxon>Bacteria</taxon>
        <taxon>Bacillati</taxon>
        <taxon>Cyanobacteriota</taxon>
        <taxon>Cyanophyceae</taxon>
        <taxon>Synechococcales</taxon>
        <taxon>Prochlorococcaceae</taxon>
        <taxon>Cyanobium</taxon>
    </lineage>
</organism>
<proteinExistence type="predicted"/>
<accession>A0ABU5RV64</accession>
<dbReference type="SUPFAM" id="SSF53448">
    <property type="entry name" value="Nucleotide-diphospho-sugar transferases"/>
    <property type="match status" value="1"/>
</dbReference>
<dbReference type="Proteomes" id="UP001304461">
    <property type="component" value="Unassembled WGS sequence"/>
</dbReference>
<protein>
    <recommendedName>
        <fullName evidence="3">Glycosyltransferase</fullName>
    </recommendedName>
</protein>
<evidence type="ECO:0000313" key="1">
    <source>
        <dbReference type="EMBL" id="MEA5391632.1"/>
    </source>
</evidence>
<dbReference type="Gene3D" id="3.90.550.10">
    <property type="entry name" value="Spore Coat Polysaccharide Biosynthesis Protein SpsA, Chain A"/>
    <property type="match status" value="1"/>
</dbReference>